<protein>
    <submittedName>
        <fullName evidence="3">Diguanylate cyclase phosphodiesterase domain-containing protein</fullName>
    </submittedName>
</protein>
<feature type="transmembrane region" description="Helical" evidence="1">
    <location>
        <begin position="42"/>
        <end position="61"/>
    </location>
</feature>
<feature type="transmembrane region" description="Helical" evidence="1">
    <location>
        <begin position="179"/>
        <end position="200"/>
    </location>
</feature>
<feature type="transmembrane region" description="Helical" evidence="1">
    <location>
        <begin position="149"/>
        <end position="167"/>
    </location>
</feature>
<dbReference type="InterPro" id="IPR050469">
    <property type="entry name" value="Diguanylate_Cyclase"/>
</dbReference>
<feature type="transmembrane region" description="Helical" evidence="1">
    <location>
        <begin position="7"/>
        <end position="30"/>
    </location>
</feature>
<dbReference type="AlphaFoldDB" id="A0A0R1ZM75"/>
<dbReference type="PANTHER" id="PTHR45138:SF9">
    <property type="entry name" value="DIGUANYLATE CYCLASE DGCM-RELATED"/>
    <property type="match status" value="1"/>
</dbReference>
<dbReference type="Pfam" id="PF00990">
    <property type="entry name" value="GGDEF"/>
    <property type="match status" value="1"/>
</dbReference>
<evidence type="ECO:0000313" key="3">
    <source>
        <dbReference type="EMBL" id="KRM55442.1"/>
    </source>
</evidence>
<proteinExistence type="predicted"/>
<evidence type="ECO:0000313" key="4">
    <source>
        <dbReference type="Proteomes" id="UP000051679"/>
    </source>
</evidence>
<dbReference type="EMBL" id="AYYO01000022">
    <property type="protein sequence ID" value="KRM55442.1"/>
    <property type="molecule type" value="Genomic_DNA"/>
</dbReference>
<dbReference type="InterPro" id="IPR029787">
    <property type="entry name" value="Nucleotide_cyclase"/>
</dbReference>
<sequence>MAINRILFSFILALLTNGIVAVGAMSFFYWINNNSNNQFVIAHRRVLTLVISFAYLSYLFLESLNNTYFDHSQFGYHWTFLNMIILALYFLIMQEVRLSQVLLETVLVAAYYVLFTTQFTVLGVSACLCTIALMFCAYRNARRILRRRVLNYGMLAALGAAATTMVYQMGNYGGLDAWFWARQIGGLAIVGIVMLEYSYAMGDVIKHAERVKEQATIDGLTGLLNYSSFTNDLMQHFAAYKQGDIGEYSVFEVDLDLFKRINDTYDHLTGNEVLRAIADELTGWAAETTEGATAYRLGGEEFALIVDAEISTQRARAIAKDFQRRLARLRFGDIDADIRLTCSIGQARVLPDDYTHHDVYKAADKNLYMSKRSGRNLISLAPDAD</sequence>
<comment type="caution">
    <text evidence="3">The sequence shown here is derived from an EMBL/GenBank/DDBJ whole genome shotgun (WGS) entry which is preliminary data.</text>
</comment>
<accession>A0A0R1ZM75</accession>
<dbReference type="GO" id="GO:0043709">
    <property type="term" value="P:cell adhesion involved in single-species biofilm formation"/>
    <property type="evidence" value="ECO:0007669"/>
    <property type="project" value="TreeGrafter"/>
</dbReference>
<dbReference type="GO" id="GO:0005886">
    <property type="term" value="C:plasma membrane"/>
    <property type="evidence" value="ECO:0007669"/>
    <property type="project" value="TreeGrafter"/>
</dbReference>
<gene>
    <name evidence="3" type="ORF">FC18_GL001337</name>
</gene>
<dbReference type="NCBIfam" id="TIGR00254">
    <property type="entry name" value="GGDEF"/>
    <property type="match status" value="1"/>
</dbReference>
<dbReference type="GO" id="GO:1902201">
    <property type="term" value="P:negative regulation of bacterial-type flagellum-dependent cell motility"/>
    <property type="evidence" value="ECO:0007669"/>
    <property type="project" value="TreeGrafter"/>
</dbReference>
<dbReference type="SUPFAM" id="SSF55073">
    <property type="entry name" value="Nucleotide cyclase"/>
    <property type="match status" value="1"/>
</dbReference>
<dbReference type="RefSeq" id="WP_054678298.1">
    <property type="nucleotide sequence ID" value="NZ_AYYO01000022.1"/>
</dbReference>
<dbReference type="GO" id="GO:0052621">
    <property type="term" value="F:diguanylate cyclase activity"/>
    <property type="evidence" value="ECO:0007669"/>
    <property type="project" value="TreeGrafter"/>
</dbReference>
<keyword evidence="4" id="KW-1185">Reference proteome</keyword>
<dbReference type="CDD" id="cd01949">
    <property type="entry name" value="GGDEF"/>
    <property type="match status" value="1"/>
</dbReference>
<feature type="domain" description="GGDEF" evidence="2">
    <location>
        <begin position="246"/>
        <end position="383"/>
    </location>
</feature>
<organism evidence="3 4">
    <name type="scientific">Lacticaseibacillus sharpeae JCM 1186 = DSM 20505</name>
    <dbReference type="NCBI Taxonomy" id="1291052"/>
    <lineage>
        <taxon>Bacteria</taxon>
        <taxon>Bacillati</taxon>
        <taxon>Bacillota</taxon>
        <taxon>Bacilli</taxon>
        <taxon>Lactobacillales</taxon>
        <taxon>Lactobacillaceae</taxon>
        <taxon>Lacticaseibacillus</taxon>
    </lineage>
</organism>
<dbReference type="PATRIC" id="fig|1291052.5.peg.1355"/>
<dbReference type="InterPro" id="IPR043128">
    <property type="entry name" value="Rev_trsase/Diguanyl_cyclase"/>
</dbReference>
<keyword evidence="1" id="KW-1133">Transmembrane helix</keyword>
<name>A0A0R1ZM75_9LACO</name>
<evidence type="ECO:0000259" key="2">
    <source>
        <dbReference type="PROSITE" id="PS50887"/>
    </source>
</evidence>
<reference evidence="3 4" key="1">
    <citation type="journal article" date="2015" name="Genome Announc.">
        <title>Expanding the biotechnology potential of lactobacilli through comparative genomics of 213 strains and associated genera.</title>
        <authorList>
            <person name="Sun Z."/>
            <person name="Harris H.M."/>
            <person name="McCann A."/>
            <person name="Guo C."/>
            <person name="Argimon S."/>
            <person name="Zhang W."/>
            <person name="Yang X."/>
            <person name="Jeffery I.B."/>
            <person name="Cooney J.C."/>
            <person name="Kagawa T.F."/>
            <person name="Liu W."/>
            <person name="Song Y."/>
            <person name="Salvetti E."/>
            <person name="Wrobel A."/>
            <person name="Rasinkangas P."/>
            <person name="Parkhill J."/>
            <person name="Rea M.C."/>
            <person name="O'Sullivan O."/>
            <person name="Ritari J."/>
            <person name="Douillard F.P."/>
            <person name="Paul Ross R."/>
            <person name="Yang R."/>
            <person name="Briner A.E."/>
            <person name="Felis G.E."/>
            <person name="de Vos W.M."/>
            <person name="Barrangou R."/>
            <person name="Klaenhammer T.R."/>
            <person name="Caufield P.W."/>
            <person name="Cui Y."/>
            <person name="Zhang H."/>
            <person name="O'Toole P.W."/>
        </authorList>
    </citation>
    <scope>NUCLEOTIDE SEQUENCE [LARGE SCALE GENOMIC DNA]</scope>
    <source>
        <strain evidence="3 4">DSM 20505</strain>
    </source>
</reference>
<dbReference type="PANTHER" id="PTHR45138">
    <property type="entry name" value="REGULATORY COMPONENTS OF SENSORY TRANSDUCTION SYSTEM"/>
    <property type="match status" value="1"/>
</dbReference>
<dbReference type="SMART" id="SM00267">
    <property type="entry name" value="GGDEF"/>
    <property type="match status" value="1"/>
</dbReference>
<keyword evidence="1" id="KW-0472">Membrane</keyword>
<dbReference type="Gene3D" id="3.30.70.270">
    <property type="match status" value="1"/>
</dbReference>
<evidence type="ECO:0000256" key="1">
    <source>
        <dbReference type="SAM" id="Phobius"/>
    </source>
</evidence>
<keyword evidence="1" id="KW-0812">Transmembrane</keyword>
<feature type="transmembrane region" description="Helical" evidence="1">
    <location>
        <begin position="112"/>
        <end position="137"/>
    </location>
</feature>
<dbReference type="STRING" id="1291052.FC18_GL001337"/>
<dbReference type="InterPro" id="IPR000160">
    <property type="entry name" value="GGDEF_dom"/>
</dbReference>
<dbReference type="OrthoDB" id="9759607at2"/>
<dbReference type="PROSITE" id="PS50887">
    <property type="entry name" value="GGDEF"/>
    <property type="match status" value="1"/>
</dbReference>
<feature type="transmembrane region" description="Helical" evidence="1">
    <location>
        <begin position="73"/>
        <end position="92"/>
    </location>
</feature>
<dbReference type="Proteomes" id="UP000051679">
    <property type="component" value="Unassembled WGS sequence"/>
</dbReference>